<sequence>MQNAEAAPALLAAHGLVGRRGGRRPLDLNLRPGQLVHVRGANGSGKTSLLRTLAGLLRPRRGEVRWNGADIHADLPGYYLHMAYLGHDNGCSDALTARENLRYALHVAGAPRAEPELERALRDWGLAAGADAPAARLSQGQGRRLALARVMLSHKRLWLLDEPDAGLDAASLQRLHGMLDAHLAGGGAAVLASHRGGGAWAGCTQTLELDEYAHAEVVGADCLA</sequence>
<keyword evidence="7" id="KW-0472">Membrane</keyword>
<organism evidence="9 10">
    <name type="scientific">Bordetella bronchiseptica 253</name>
    <dbReference type="NCBI Taxonomy" id="568707"/>
    <lineage>
        <taxon>Bacteria</taxon>
        <taxon>Pseudomonadati</taxon>
        <taxon>Pseudomonadota</taxon>
        <taxon>Betaproteobacteria</taxon>
        <taxon>Burkholderiales</taxon>
        <taxon>Alcaligenaceae</taxon>
        <taxon>Bordetella</taxon>
    </lineage>
</organism>
<dbReference type="OrthoDB" id="9800654at2"/>
<accession>A0A0C6P2N0</accession>
<keyword evidence="4" id="KW-0201">Cytochrome c-type biogenesis</keyword>
<dbReference type="InterPro" id="IPR005895">
    <property type="entry name" value="ABC_transptr_haem_export_CcmA"/>
</dbReference>
<evidence type="ECO:0000313" key="9">
    <source>
        <dbReference type="EMBL" id="CCJ52523.1"/>
    </source>
</evidence>
<evidence type="ECO:0000256" key="2">
    <source>
        <dbReference type="ARBA" id="ARBA00022475"/>
    </source>
</evidence>
<evidence type="ECO:0000256" key="5">
    <source>
        <dbReference type="ARBA" id="ARBA00022840"/>
    </source>
</evidence>
<dbReference type="InterPro" id="IPR003439">
    <property type="entry name" value="ABC_transporter-like_ATP-bd"/>
</dbReference>
<dbReference type="GO" id="GO:0016887">
    <property type="term" value="F:ATP hydrolysis activity"/>
    <property type="evidence" value="ECO:0007669"/>
    <property type="project" value="InterPro"/>
</dbReference>
<dbReference type="GO" id="GO:0005524">
    <property type="term" value="F:ATP binding"/>
    <property type="evidence" value="ECO:0007669"/>
    <property type="project" value="UniProtKB-KW"/>
</dbReference>
<dbReference type="GO" id="GO:0017004">
    <property type="term" value="P:cytochrome complex assembly"/>
    <property type="evidence" value="ECO:0007669"/>
    <property type="project" value="UniProtKB-KW"/>
</dbReference>
<gene>
    <name evidence="9" type="primary">ccmA</name>
    <name evidence="9" type="ORF">BN112_0605</name>
</gene>
<dbReference type="HOGENOM" id="CLU_000604_1_2_4"/>
<dbReference type="Gene3D" id="3.40.50.300">
    <property type="entry name" value="P-loop containing nucleotide triphosphate hydrolases"/>
    <property type="match status" value="1"/>
</dbReference>
<evidence type="ECO:0000256" key="6">
    <source>
        <dbReference type="ARBA" id="ARBA00022967"/>
    </source>
</evidence>
<dbReference type="InterPro" id="IPR003593">
    <property type="entry name" value="AAA+_ATPase"/>
</dbReference>
<name>A0A0C6P2N0_BORBO</name>
<dbReference type="SMART" id="SM00382">
    <property type="entry name" value="AAA"/>
    <property type="match status" value="1"/>
</dbReference>
<keyword evidence="2" id="KW-1003">Cell membrane</keyword>
<dbReference type="InterPro" id="IPR027417">
    <property type="entry name" value="P-loop_NTPase"/>
</dbReference>
<protein>
    <submittedName>
        <fullName evidence="9">Putative heme export protein</fullName>
    </submittedName>
</protein>
<proteinExistence type="predicted"/>
<evidence type="ECO:0000256" key="3">
    <source>
        <dbReference type="ARBA" id="ARBA00022741"/>
    </source>
</evidence>
<evidence type="ECO:0000259" key="8">
    <source>
        <dbReference type="PROSITE" id="PS50893"/>
    </source>
</evidence>
<dbReference type="Pfam" id="PF00005">
    <property type="entry name" value="ABC_tran"/>
    <property type="match status" value="1"/>
</dbReference>
<dbReference type="GO" id="GO:0022857">
    <property type="term" value="F:transmembrane transporter activity"/>
    <property type="evidence" value="ECO:0007669"/>
    <property type="project" value="InterPro"/>
</dbReference>
<dbReference type="SUPFAM" id="SSF52540">
    <property type="entry name" value="P-loop containing nucleoside triphosphate hydrolases"/>
    <property type="match status" value="1"/>
</dbReference>
<evidence type="ECO:0000313" key="10">
    <source>
        <dbReference type="Proteomes" id="UP000007564"/>
    </source>
</evidence>
<dbReference type="KEGG" id="bbh:BN112_0605"/>
<dbReference type="PANTHER" id="PTHR43499">
    <property type="entry name" value="ABC TRANSPORTER I FAMILY MEMBER 1"/>
    <property type="match status" value="1"/>
</dbReference>
<dbReference type="AlphaFoldDB" id="A0A0C6P2N0"/>
<feature type="domain" description="ABC transporter" evidence="8">
    <location>
        <begin position="1"/>
        <end position="220"/>
    </location>
</feature>
<dbReference type="EMBL" id="HE965806">
    <property type="protein sequence ID" value="CCJ52523.1"/>
    <property type="molecule type" value="Genomic_DNA"/>
</dbReference>
<dbReference type="RefSeq" id="WP_015063822.1">
    <property type="nucleotide sequence ID" value="NC_019382.1"/>
</dbReference>
<keyword evidence="6" id="KW-1278">Translocase</keyword>
<evidence type="ECO:0000256" key="7">
    <source>
        <dbReference type="ARBA" id="ARBA00023136"/>
    </source>
</evidence>
<evidence type="ECO:0000256" key="4">
    <source>
        <dbReference type="ARBA" id="ARBA00022748"/>
    </source>
</evidence>
<reference evidence="9 10" key="1">
    <citation type="journal article" date="2012" name="BMC Genomics">
        <title>Comparative genomics of the classical Bordetella subspecies: the evolution and exchange of virulence-associated diversity amongst closely related pathogens.</title>
        <authorList>
            <person name="Park J."/>
            <person name="Zhang Y."/>
            <person name="Buboltz A.M."/>
            <person name="Zhang X."/>
            <person name="Schuster S.C."/>
            <person name="Ahuja U."/>
            <person name="Liu M."/>
            <person name="Miller J.F."/>
            <person name="Sebaihia M."/>
            <person name="Bentley S.D."/>
            <person name="Parkhill J."/>
            <person name="Harvill E.T."/>
        </authorList>
    </citation>
    <scope>NUCLEOTIDE SEQUENCE [LARGE SCALE GENOMIC DNA]</scope>
    <source>
        <strain evidence="9 10">253</strain>
    </source>
</reference>
<keyword evidence="1" id="KW-0813">Transport</keyword>
<keyword evidence="3" id="KW-0547">Nucleotide-binding</keyword>
<dbReference type="PANTHER" id="PTHR43499:SF1">
    <property type="entry name" value="ABC TRANSPORTER I FAMILY MEMBER 1"/>
    <property type="match status" value="1"/>
</dbReference>
<dbReference type="NCBIfam" id="TIGR01189">
    <property type="entry name" value="ccmA"/>
    <property type="match status" value="1"/>
</dbReference>
<evidence type="ECO:0000256" key="1">
    <source>
        <dbReference type="ARBA" id="ARBA00022448"/>
    </source>
</evidence>
<dbReference type="Proteomes" id="UP000007564">
    <property type="component" value="Chromosome"/>
</dbReference>
<keyword evidence="5" id="KW-0067">ATP-binding</keyword>
<dbReference type="PROSITE" id="PS50893">
    <property type="entry name" value="ABC_TRANSPORTER_2"/>
    <property type="match status" value="1"/>
</dbReference>